<gene>
    <name evidence="1" type="ORF">BYL167_LOCUS67130</name>
</gene>
<dbReference type="EMBL" id="CAJOBH010244818">
    <property type="protein sequence ID" value="CAF5121416.1"/>
    <property type="molecule type" value="Genomic_DNA"/>
</dbReference>
<evidence type="ECO:0000313" key="1">
    <source>
        <dbReference type="EMBL" id="CAF5121416.1"/>
    </source>
</evidence>
<accession>A0A8S3FG89</accession>
<organism evidence="1 2">
    <name type="scientific">Rotaria magnacalcarata</name>
    <dbReference type="NCBI Taxonomy" id="392030"/>
    <lineage>
        <taxon>Eukaryota</taxon>
        <taxon>Metazoa</taxon>
        <taxon>Spiralia</taxon>
        <taxon>Gnathifera</taxon>
        <taxon>Rotifera</taxon>
        <taxon>Eurotatoria</taxon>
        <taxon>Bdelloidea</taxon>
        <taxon>Philodinida</taxon>
        <taxon>Philodinidae</taxon>
        <taxon>Rotaria</taxon>
    </lineage>
</organism>
<proteinExistence type="predicted"/>
<feature type="non-terminal residue" evidence="1">
    <location>
        <position position="145"/>
    </location>
</feature>
<feature type="non-terminal residue" evidence="1">
    <location>
        <position position="1"/>
    </location>
</feature>
<name>A0A8S3FG89_9BILA</name>
<protein>
    <submittedName>
        <fullName evidence="1">Uncharacterized protein</fullName>
    </submittedName>
</protein>
<reference evidence="1" key="1">
    <citation type="submission" date="2021-02" db="EMBL/GenBank/DDBJ databases">
        <authorList>
            <person name="Nowell W R."/>
        </authorList>
    </citation>
    <scope>NUCLEOTIDE SEQUENCE</scope>
</reference>
<dbReference type="Proteomes" id="UP000681967">
    <property type="component" value="Unassembled WGS sequence"/>
</dbReference>
<dbReference type="AlphaFoldDB" id="A0A8S3FG89"/>
<evidence type="ECO:0000313" key="2">
    <source>
        <dbReference type="Proteomes" id="UP000681967"/>
    </source>
</evidence>
<comment type="caution">
    <text evidence="1">The sequence shown here is derived from an EMBL/GenBank/DDBJ whole genome shotgun (WGS) entry which is preliminary data.</text>
</comment>
<sequence length="145" mass="16510">ELPEHTTTIIKHSRGRGPIIEVDTTQRTIQGEHETKIIEDSIEARADAMQLLVAKPQGSAEHSTTVVKEQRGKPYIYAIDKTQPIPGEYETKYYDRPVEAFGEMHVVFPKQQPVVGPLEGEHMSTLIKQVHARQIVYDDRLREIP</sequence>